<evidence type="ECO:0000313" key="2">
    <source>
        <dbReference type="Proteomes" id="UP000248079"/>
    </source>
</evidence>
<dbReference type="OrthoDB" id="679547at2"/>
<gene>
    <name evidence="1" type="ORF">DF185_17825</name>
</gene>
<evidence type="ECO:0008006" key="3">
    <source>
        <dbReference type="Google" id="ProtNLM"/>
    </source>
</evidence>
<accession>A0A2V4A7D7</accession>
<proteinExistence type="predicted"/>
<organism evidence="1 2">
    <name type="scientific">Marinifilum breve</name>
    <dbReference type="NCBI Taxonomy" id="2184082"/>
    <lineage>
        <taxon>Bacteria</taxon>
        <taxon>Pseudomonadati</taxon>
        <taxon>Bacteroidota</taxon>
        <taxon>Bacteroidia</taxon>
        <taxon>Marinilabiliales</taxon>
        <taxon>Marinifilaceae</taxon>
    </lineage>
</organism>
<comment type="caution">
    <text evidence="1">The sequence shown here is derived from an EMBL/GenBank/DDBJ whole genome shotgun (WGS) entry which is preliminary data.</text>
</comment>
<evidence type="ECO:0000313" key="1">
    <source>
        <dbReference type="EMBL" id="PXX97827.1"/>
    </source>
</evidence>
<dbReference type="EMBL" id="QFLI01000009">
    <property type="protein sequence ID" value="PXX97827.1"/>
    <property type="molecule type" value="Genomic_DNA"/>
</dbReference>
<keyword evidence="2" id="KW-1185">Reference proteome</keyword>
<dbReference type="Proteomes" id="UP000248079">
    <property type="component" value="Unassembled WGS sequence"/>
</dbReference>
<protein>
    <recommendedName>
        <fullName evidence="3">Macroglobulin domain-containing protein</fullName>
    </recommendedName>
</protein>
<reference evidence="1 2" key="1">
    <citation type="submission" date="2018-05" db="EMBL/GenBank/DDBJ databases">
        <title>Marinifilum breve JC075T sp. nov., a marine bacterium isolated from Yongle Blue Hole in the South China Sea.</title>
        <authorList>
            <person name="Fu T."/>
        </authorList>
    </citation>
    <scope>NUCLEOTIDE SEQUENCE [LARGE SCALE GENOMIC DNA]</scope>
    <source>
        <strain evidence="1 2">JC075</strain>
    </source>
</reference>
<dbReference type="RefSeq" id="WP_110362122.1">
    <property type="nucleotide sequence ID" value="NZ_QFLI01000009.1"/>
</dbReference>
<dbReference type="Gene3D" id="2.60.40.1930">
    <property type="match status" value="1"/>
</dbReference>
<name>A0A2V4A7D7_9BACT</name>
<dbReference type="AlphaFoldDB" id="A0A2V4A7D7"/>
<sequence>MKRLFIIFILLSIQISLHAKENHRLFLEKIHLHTNKSIFIAGEPLWFKAYCINLGNNLLSKQSNVAYIELINKDGIPVSKESVILKNGMGEGGFVTNKDLPTGNYSLNAYTHWSNSFSKELITVVPIYIFNNNTTSKPPLKNSQHEVIITPLKSNSWTALDSISNQDIKIEAQVEDLERILSLQFTIPQANEQSQSEFELILRSQRDSIHSKFRFSDGKWTKKIKINSLKGEIYSFHLLNKQGEKIAEHTLFLRKLWNTTPIEKARIVLGPRKNTKIELNYNDYSNFGDTLFLSASLRKKEPVKSRVDFINFLNFYKYFDHNANLFEPSVVQSLNRVCFSSSIALYRKILTDKHQVSNDKYIEKDNFILECKIISPDTKNALSDHEILMTKTGEYADLQSQYTNTQGKCYFRLPLQSGLHDIALQLINTDTIKYNFILKDKFNKSGVNLNKPIFNINNAENLKFVKEQWENYKVREIYNQIDFAPNKDTTIYRAQSNFFGKPKIKVVIDDYVRLDSLPEYFHELISHVRIKYNKKKSNIFVYNDDQLKQMPYEALFLFDGLVFSNPNEILSMNPRDIDRIEVVPYEYLYSDSHFYGITHIISKKKNCEIQQLPFNTERYYLPLFTKECKQINKPNILDGYPDFRTDILWQPKLVLSKNRNIELEFTSSDIIGDYELVIEGISNTGKPFVLSQDILVK</sequence>